<dbReference type="PRINTS" id="PR00184">
    <property type="entry name" value="NEISSPPORIN"/>
</dbReference>
<accession>A0ABQ2P5Q8</accession>
<dbReference type="CDD" id="cd00342">
    <property type="entry name" value="gram_neg_porins"/>
    <property type="match status" value="1"/>
</dbReference>
<keyword evidence="5" id="KW-0812">Transmembrane</keyword>
<sequence length="360" mass="39192">MKKNMISALLASLGALAALPAAADVTLYGIAQGSIDYGNNGGNVGNHAYYQDIGTRVGFKGSDKLDNGSYLNWNVYQYMAAHGGEWGSREAWIGLSDERLGSFRAGKSKSTYSQMMDDFDLFESNTTLVSTFNDSTYKSFPTSSVFYTSPNLGGLVLKGDYQFKDGANDQFHGYAASAKYSHEWFALYGIYQRFGNAGRDLSDLTEGGWYAPTAASGKSMSSWMLGAQVYPVKNLIVGGLYQHAKQDLANAPAFNPDASDMKRDSMLLMAQYTVGPWTPRAGYVRQFAGKFNTGADLKAADQFEIGTDYNLSKHTIAYVEAAYIRNRDQNGFQSSAGTDGWSATKSGDSKVISFGLIELF</sequence>
<keyword evidence="10" id="KW-0998">Cell outer membrane</keyword>
<protein>
    <submittedName>
        <fullName evidence="13">Membrane protein</fullName>
    </submittedName>
</protein>
<evidence type="ECO:0000313" key="13">
    <source>
        <dbReference type="EMBL" id="GGP18791.1"/>
    </source>
</evidence>
<organism evidence="13 14">
    <name type="scientific">Silvimonas iriomotensis</name>
    <dbReference type="NCBI Taxonomy" id="449662"/>
    <lineage>
        <taxon>Bacteria</taxon>
        <taxon>Pseudomonadati</taxon>
        <taxon>Pseudomonadota</taxon>
        <taxon>Betaproteobacteria</taxon>
        <taxon>Neisseriales</taxon>
        <taxon>Chitinibacteraceae</taxon>
        <taxon>Silvimonas</taxon>
    </lineage>
</organism>
<comment type="caution">
    <text evidence="13">The sequence shown here is derived from an EMBL/GenBank/DDBJ whole genome shotgun (WGS) entry which is preliminary data.</text>
</comment>
<evidence type="ECO:0000256" key="11">
    <source>
        <dbReference type="SAM" id="SignalP"/>
    </source>
</evidence>
<dbReference type="InterPro" id="IPR050298">
    <property type="entry name" value="Gram-neg_bact_OMP"/>
</dbReference>
<keyword evidence="3" id="KW-0813">Transport</keyword>
<evidence type="ECO:0000256" key="10">
    <source>
        <dbReference type="ARBA" id="ARBA00023237"/>
    </source>
</evidence>
<dbReference type="SUPFAM" id="SSF56935">
    <property type="entry name" value="Porins"/>
    <property type="match status" value="1"/>
</dbReference>
<evidence type="ECO:0000256" key="1">
    <source>
        <dbReference type="ARBA" id="ARBA00004571"/>
    </source>
</evidence>
<dbReference type="InterPro" id="IPR033900">
    <property type="entry name" value="Gram_neg_porin_domain"/>
</dbReference>
<feature type="domain" description="Porin" evidence="12">
    <location>
        <begin position="12"/>
        <end position="329"/>
    </location>
</feature>
<gene>
    <name evidence="13" type="ORF">GCM10010970_07260</name>
</gene>
<keyword evidence="14" id="KW-1185">Reference proteome</keyword>
<evidence type="ECO:0000313" key="14">
    <source>
        <dbReference type="Proteomes" id="UP000637267"/>
    </source>
</evidence>
<evidence type="ECO:0000256" key="6">
    <source>
        <dbReference type="ARBA" id="ARBA00022729"/>
    </source>
</evidence>
<comment type="subunit">
    <text evidence="2">Homotrimer.</text>
</comment>
<evidence type="ECO:0000256" key="7">
    <source>
        <dbReference type="ARBA" id="ARBA00023065"/>
    </source>
</evidence>
<evidence type="ECO:0000256" key="4">
    <source>
        <dbReference type="ARBA" id="ARBA00022452"/>
    </source>
</evidence>
<comment type="subcellular location">
    <subcellularLocation>
        <location evidence="1">Cell outer membrane</location>
        <topology evidence="1">Multi-pass membrane protein</topology>
    </subcellularLocation>
</comment>
<dbReference type="InterPro" id="IPR002299">
    <property type="entry name" value="Porin_Neis"/>
</dbReference>
<dbReference type="EMBL" id="BMLX01000001">
    <property type="protein sequence ID" value="GGP18791.1"/>
    <property type="molecule type" value="Genomic_DNA"/>
</dbReference>
<evidence type="ECO:0000256" key="2">
    <source>
        <dbReference type="ARBA" id="ARBA00011233"/>
    </source>
</evidence>
<keyword evidence="4" id="KW-1134">Transmembrane beta strand</keyword>
<reference evidence="14" key="1">
    <citation type="journal article" date="2019" name="Int. J. Syst. Evol. Microbiol.">
        <title>The Global Catalogue of Microorganisms (GCM) 10K type strain sequencing project: providing services to taxonomists for standard genome sequencing and annotation.</title>
        <authorList>
            <consortium name="The Broad Institute Genomics Platform"/>
            <consortium name="The Broad Institute Genome Sequencing Center for Infectious Disease"/>
            <person name="Wu L."/>
            <person name="Ma J."/>
        </authorList>
    </citation>
    <scope>NUCLEOTIDE SEQUENCE [LARGE SCALE GENOMIC DNA]</scope>
    <source>
        <strain evidence="14">CGMCC 1.8859</strain>
    </source>
</reference>
<keyword evidence="6 11" id="KW-0732">Signal</keyword>
<evidence type="ECO:0000256" key="9">
    <source>
        <dbReference type="ARBA" id="ARBA00023136"/>
    </source>
</evidence>
<keyword evidence="9" id="KW-0472">Membrane</keyword>
<keyword evidence="8" id="KW-0626">Porin</keyword>
<dbReference type="PANTHER" id="PTHR34501:SF9">
    <property type="entry name" value="MAJOR OUTER MEMBRANE PROTEIN P.IA"/>
    <property type="match status" value="1"/>
</dbReference>
<dbReference type="Pfam" id="PF13609">
    <property type="entry name" value="Porin_4"/>
    <property type="match status" value="1"/>
</dbReference>
<evidence type="ECO:0000256" key="3">
    <source>
        <dbReference type="ARBA" id="ARBA00022448"/>
    </source>
</evidence>
<proteinExistence type="predicted"/>
<evidence type="ECO:0000259" key="12">
    <source>
        <dbReference type="Pfam" id="PF13609"/>
    </source>
</evidence>
<dbReference type="Proteomes" id="UP000637267">
    <property type="component" value="Unassembled WGS sequence"/>
</dbReference>
<dbReference type="InterPro" id="IPR001702">
    <property type="entry name" value="Porin_Gram-ve"/>
</dbReference>
<dbReference type="Gene3D" id="2.40.160.10">
    <property type="entry name" value="Porin"/>
    <property type="match status" value="1"/>
</dbReference>
<feature type="signal peptide" evidence="11">
    <location>
        <begin position="1"/>
        <end position="23"/>
    </location>
</feature>
<dbReference type="PRINTS" id="PR00182">
    <property type="entry name" value="ECOLNEIPORIN"/>
</dbReference>
<evidence type="ECO:0000256" key="5">
    <source>
        <dbReference type="ARBA" id="ARBA00022692"/>
    </source>
</evidence>
<dbReference type="InterPro" id="IPR023614">
    <property type="entry name" value="Porin_dom_sf"/>
</dbReference>
<evidence type="ECO:0000256" key="8">
    <source>
        <dbReference type="ARBA" id="ARBA00023114"/>
    </source>
</evidence>
<name>A0ABQ2P5Q8_9NEIS</name>
<dbReference type="RefSeq" id="WP_188702426.1">
    <property type="nucleotide sequence ID" value="NZ_BMLX01000001.1"/>
</dbReference>
<feature type="chain" id="PRO_5045164904" evidence="11">
    <location>
        <begin position="24"/>
        <end position="360"/>
    </location>
</feature>
<keyword evidence="7" id="KW-0406">Ion transport</keyword>
<dbReference type="PANTHER" id="PTHR34501">
    <property type="entry name" value="PROTEIN YDDL-RELATED"/>
    <property type="match status" value="1"/>
</dbReference>